<organism evidence="4 5">
    <name type="scientific">Pseudomonas putida</name>
    <name type="common">Arthrobacter siderocapsulatus</name>
    <dbReference type="NCBI Taxonomy" id="303"/>
    <lineage>
        <taxon>Bacteria</taxon>
        <taxon>Pseudomonadati</taxon>
        <taxon>Pseudomonadota</taxon>
        <taxon>Gammaproteobacteria</taxon>
        <taxon>Pseudomonadales</taxon>
        <taxon>Pseudomonadaceae</taxon>
        <taxon>Pseudomonas</taxon>
    </lineage>
</organism>
<protein>
    <recommendedName>
        <fullName evidence="3">Dermonecrotic toxin N-terminal domain-containing protein</fullName>
    </recommendedName>
</protein>
<dbReference type="InterPro" id="IPR003591">
    <property type="entry name" value="Leu-rich_rpt_typical-subtyp"/>
</dbReference>
<name>A0A7W2L1H5_PSEPU</name>
<comment type="caution">
    <text evidence="4">The sequence shown here is derived from an EMBL/GenBank/DDBJ whole genome shotgun (WGS) entry which is preliminary data.</text>
</comment>
<feature type="domain" description="Dermonecrotic toxin N-terminal" evidence="3">
    <location>
        <begin position="79"/>
        <end position="335"/>
    </location>
</feature>
<dbReference type="PANTHER" id="PTHR48051">
    <property type="match status" value="1"/>
</dbReference>
<dbReference type="AlphaFoldDB" id="A0A7W2L1H5"/>
<dbReference type="RefSeq" id="WP_182387505.1">
    <property type="nucleotide sequence ID" value="NZ_CP060529.1"/>
</dbReference>
<dbReference type="Proteomes" id="UP000553948">
    <property type="component" value="Unassembled WGS sequence"/>
</dbReference>
<evidence type="ECO:0000313" key="5">
    <source>
        <dbReference type="Proteomes" id="UP000553948"/>
    </source>
</evidence>
<evidence type="ECO:0000256" key="2">
    <source>
        <dbReference type="ARBA" id="ARBA00022737"/>
    </source>
</evidence>
<proteinExistence type="predicted"/>
<sequence>MPHAINPHQHLLEQQLPAWARELSPAHWRHLQQALTPAQGLPDAQAAWFANAAPDLRETVVASQARLFAAERALVRSLKGLKQISEFAEPLLGEHLRDAFGLDSSVRDAQLMRIYRTFTWQTYVSHHERESLLHAALHNFTEDVTFSRDSAVALARDIQVKRCVVVGQTTFGDQDTLVDIELDSETYAITPLQLAPQAFARACRELDLGQRYQEHLDALFTPAPVRHAFMAMCQARLRLDADVAFMRNRVTATAVDAVAALVESRTTLPSLQLSLFGITLHEALLLDLGSAGLLLHLPGHKRALRQASHFDALHDDLCSDLLDPLFRQQFLAYVPTASHAEFIDRLRQNLDAAGDTPLDQAWPLRADASLYLARCAIDGDPFAFAYHDHLARLKAQARLVAVPTAEVDEQARKRRIAQWESAGLNALMIAGAFITGVGTLMLGVVACQLLDEVYEGYQAWGVGDRHLALRHLEAVGLNLAVIGGLHAAGKVLPKLFNSPLMEGLDPVAKADGSQRLWRADLAGYGNAIELPSTLQPNALGQYAHEGTWYIRMDGQLYAQGLDSDTGRWRIVHPSDQQAYQPVLEHNGDGAWWCEHEAPQDWSDSQLVRRLGLALEALDDRELGHALKITGVDRCRLQAIYLAGAPTPVLLADTLERMKLAKQFADLPPAALMAAYEYPPNLAEQKLRDAFAHLSTPLAARLLARLCVAEQADWVGTGTLPNWLRAEAEQASADLPLSRALEGLYVPGLANADSDRLVLACLERQPQWPAALRLEIRANSPDGPLLMAIGSESASQRCLLLKSAQGFEAYRGEHPVPDTVHGDLYQAVFAAAPAPLKAALGDVETLQARIRHFAETDRQAWPARLWGIGAKRTPLRLRLAGGKPTNPLPPPSLSHNAWAGRLRRLFPTFTQEQVDRTLADWQRHLRSPEVELLNYETRLRRLRSDLNGWAALAPHRQRAIAPIVNAWRRNSIRWLNTGERIACLNLTDLHLENHDLATLSLPDGFTHVEDLDLSGNPSLSEVPSQWFQRMPGLRRLTLARCRFARLPHLPEAGELNWLDIERNRITWDEAAQIALQRLDSLRVLDLSDNPLLSAPDISRLSNLRSLFMVNCSLTRLPQGLERLESAAVVDLSDNPLQRLPRDFTLPRETAKVLCLESESLSLPIREQIEEYYQLHGVDLLVSDTDYQPLLSGASAQRQQLWLRLPLQYRRDLRALIEDLDSFDDPAPGFARLWRRLERLDRDATFREMALMEPASSLLDL</sequence>
<keyword evidence="2" id="KW-0677">Repeat</keyword>
<dbReference type="InterPro" id="IPR050216">
    <property type="entry name" value="LRR_domain-containing"/>
</dbReference>
<evidence type="ECO:0000259" key="3">
    <source>
        <dbReference type="Pfam" id="PF20178"/>
    </source>
</evidence>
<dbReference type="SUPFAM" id="SSF52058">
    <property type="entry name" value="L domain-like"/>
    <property type="match status" value="1"/>
</dbReference>
<accession>A0A7W2L1H5</accession>
<gene>
    <name evidence="4" type="ORF">H4C47_13340</name>
</gene>
<dbReference type="InterPro" id="IPR032675">
    <property type="entry name" value="LRR_dom_sf"/>
</dbReference>
<dbReference type="InterPro" id="IPR001611">
    <property type="entry name" value="Leu-rich_rpt"/>
</dbReference>
<dbReference type="PROSITE" id="PS51450">
    <property type="entry name" value="LRR"/>
    <property type="match status" value="1"/>
</dbReference>
<reference evidence="4 5" key="1">
    <citation type="submission" date="2020-07" db="EMBL/GenBank/DDBJ databases">
        <title>Diversity of carbapenemase encoding genes among Pseudomonas putida group clinical isolates in a tertiary Brazilian hospital.</title>
        <authorList>
            <person name="Alberto-Lei F."/>
            <person name="Nodari C.S."/>
            <person name="Streling A.P."/>
            <person name="Paulino J.T."/>
            <person name="Bessa-Neto F.O."/>
            <person name="Cayo R."/>
            <person name="Gales A.C."/>
        </authorList>
    </citation>
    <scope>NUCLEOTIDE SEQUENCE [LARGE SCALE GENOMIC DNA]</scope>
    <source>
        <strain evidence="4 5">12464</strain>
    </source>
</reference>
<dbReference type="SMART" id="SM00369">
    <property type="entry name" value="LRR_TYP"/>
    <property type="match status" value="4"/>
</dbReference>
<dbReference type="Pfam" id="PF20178">
    <property type="entry name" value="ToxA_N"/>
    <property type="match status" value="1"/>
</dbReference>
<evidence type="ECO:0000313" key="4">
    <source>
        <dbReference type="EMBL" id="MBA6116714.1"/>
    </source>
</evidence>
<keyword evidence="1" id="KW-0433">Leucine-rich repeat</keyword>
<dbReference type="GO" id="GO:0005737">
    <property type="term" value="C:cytoplasm"/>
    <property type="evidence" value="ECO:0007669"/>
    <property type="project" value="TreeGrafter"/>
</dbReference>
<dbReference type="Gene3D" id="3.80.10.10">
    <property type="entry name" value="Ribonuclease Inhibitor"/>
    <property type="match status" value="1"/>
</dbReference>
<dbReference type="InterPro" id="IPR046673">
    <property type="entry name" value="ToxA_N"/>
</dbReference>
<dbReference type="PANTHER" id="PTHR48051:SF1">
    <property type="entry name" value="RAS SUPPRESSOR PROTEIN 1"/>
    <property type="match status" value="1"/>
</dbReference>
<evidence type="ECO:0000256" key="1">
    <source>
        <dbReference type="ARBA" id="ARBA00022614"/>
    </source>
</evidence>
<dbReference type="EMBL" id="JACGDG010000010">
    <property type="protein sequence ID" value="MBA6116714.1"/>
    <property type="molecule type" value="Genomic_DNA"/>
</dbReference>